<name>A0A517NCR0_9BACT</name>
<accession>A0A517NCR0</accession>
<keyword evidence="1" id="KW-0175">Coiled coil</keyword>
<dbReference type="Pfam" id="PF13514">
    <property type="entry name" value="AAA_27"/>
    <property type="match status" value="1"/>
</dbReference>
<feature type="region of interest" description="Disordered" evidence="2">
    <location>
        <begin position="992"/>
        <end position="1018"/>
    </location>
</feature>
<dbReference type="OrthoDB" id="9764467at2"/>
<feature type="compositionally biased region" description="Polar residues" evidence="2">
    <location>
        <begin position="1260"/>
        <end position="1274"/>
    </location>
</feature>
<feature type="region of interest" description="Disordered" evidence="2">
    <location>
        <begin position="1218"/>
        <end position="1274"/>
    </location>
</feature>
<dbReference type="InterPro" id="IPR038734">
    <property type="entry name" value="YhaN_AAA"/>
</dbReference>
<evidence type="ECO:0000313" key="5">
    <source>
        <dbReference type="Proteomes" id="UP000318538"/>
    </source>
</evidence>
<feature type="region of interest" description="Disordered" evidence="2">
    <location>
        <begin position="713"/>
        <end position="733"/>
    </location>
</feature>
<feature type="region of interest" description="Disordered" evidence="2">
    <location>
        <begin position="1100"/>
        <end position="1120"/>
    </location>
</feature>
<feature type="coiled-coil region" evidence="1">
    <location>
        <begin position="514"/>
        <end position="541"/>
    </location>
</feature>
<feature type="compositionally biased region" description="Basic residues" evidence="2">
    <location>
        <begin position="1237"/>
        <end position="1249"/>
    </location>
</feature>
<feature type="coiled-coil region" evidence="1">
    <location>
        <begin position="216"/>
        <end position="243"/>
    </location>
</feature>
<evidence type="ECO:0000259" key="3">
    <source>
        <dbReference type="Pfam" id="PF13514"/>
    </source>
</evidence>
<gene>
    <name evidence="4" type="ORF">K227x_33110</name>
</gene>
<feature type="compositionally biased region" description="Low complexity" evidence="2">
    <location>
        <begin position="1250"/>
        <end position="1259"/>
    </location>
</feature>
<feature type="domain" description="YhaN AAA" evidence="3">
    <location>
        <begin position="1"/>
        <end position="209"/>
    </location>
</feature>
<dbReference type="EMBL" id="CP036525">
    <property type="protein sequence ID" value="QDT04913.1"/>
    <property type="molecule type" value="Genomic_DNA"/>
</dbReference>
<dbReference type="KEGG" id="rlc:K227x_33110"/>
<dbReference type="SUPFAM" id="SSF52540">
    <property type="entry name" value="P-loop containing nucleoside triphosphate hydrolases"/>
    <property type="match status" value="1"/>
</dbReference>
<dbReference type="PANTHER" id="PTHR41259:SF1">
    <property type="entry name" value="DOUBLE-STRAND BREAK REPAIR RAD50 ATPASE, PUTATIVE-RELATED"/>
    <property type="match status" value="1"/>
</dbReference>
<dbReference type="PANTHER" id="PTHR41259">
    <property type="entry name" value="DOUBLE-STRAND BREAK REPAIR RAD50 ATPASE, PUTATIVE-RELATED"/>
    <property type="match status" value="1"/>
</dbReference>
<sequence length="1274" mass="139827">MRFLRLDLIRIGPFAGRTLTFDQGEFGLHLIYGPNEGGKSSSLRALSQWLFGIKGEKSCRDHFLHSHNELRVGGVIESEAGQTLECIRRKGGQKSLRAGDDKTAVDLDDLHAMLHGIDEKQFATQFGIDLEQLVDGGMSIVQSGGDLGQSLFAAGSGTAGVNQLVKSLDAQCEQLLKSSGTRAAVNAAIIDLNKARKALSDASVPSKQWQAIRDSLHDSIDKRKRLDDEIVELESQRDRLDRIHQSLATISSLKDARAAYSELVDVPALRPDFSSQRAETVAALTAAKAAVQSAQSERTSIAERIDGLLVPQAILDQEAAIADLYKNLERYREWLRTCPGLESERQLLKTRIDRVLTQLGRQTGDVGSDGATADGSGADGPGNLRIGIAQRQRIVELAEQRSGLIQSAVEAKADVEEKARQLDIETQGLAALPPSVDTTQLRSAIDDAQKLGDCDQQLAEDQQRLGGLIERSGLLLKQLPLWNGTLDELESLPLPSLDSITRFASDWSSADQAIDALAGEIQTLEDSIAAAEAQLNALQLSQDVPTEEELTDARAQRDRVWQTIAANLSRPPATVDASDSADQFETLLRRADDIGDRLRREAERVAQKSRLISDRDGWTQTLETRRARLDAARCNRQNLVDDWKSLWMLANIDPRSPLEMREWLASHGQLVELADAIRNQTLIRDQTCERIQQHRTTLWKRYSETFPIDSRDLDINDVDPASGSNGDSAVGSDDPLRQVIDRCATRCKLLDSISTKHEQLSARIDQIRSQQAASQARWDDANAKQARWQQEWSVAVDALDGSADLTAAQALAMLQAIDQVAADIDKSAELANTWSNQRRLIEEFEASVDQLLQRLDVSPSETPKDQTVADLHVQLRHAREQKATRDGLVVQRDRVEQQLSDALQSQSKLAEMLDQMRREAGCDSVDDLPEVERRSAERGRIEQQIDSLEKQLRQSAQGTEIDAFIAAADAEDADRLVPRMAQLDEEIQRVKVEQKDRSESIGGQQKDLDRMDGSGDAAKANEDAEIALAQVRQHAETYTRVKLASVVLKRAIQRYREQNQGPLIDRASQLFAKLTLGAFDGLRSDFGDDGQPIIVGVRGTGGANSEADSSQPALTGGPSLVPVDGMSEGTCDQMFLALRIASLEQYFEHHPPVPFVVDDILVKFDDARSAAAMEVLAELSVKTQVIVFTHHQHLIDVARGSVPADRLFVQSLEDASPYRQTSQASSGTSAKVAAKASPKKKSKPAKKKSAAPAKVASVPDSQQDGSAKNSGELF</sequence>
<evidence type="ECO:0000256" key="2">
    <source>
        <dbReference type="SAM" id="MobiDB-lite"/>
    </source>
</evidence>
<feature type="compositionally biased region" description="Low complexity" evidence="2">
    <location>
        <begin position="363"/>
        <end position="376"/>
    </location>
</feature>
<proteinExistence type="predicted"/>
<dbReference type="InterPro" id="IPR027417">
    <property type="entry name" value="P-loop_NTPase"/>
</dbReference>
<dbReference type="Proteomes" id="UP000318538">
    <property type="component" value="Chromosome"/>
</dbReference>
<reference evidence="4 5" key="1">
    <citation type="submission" date="2019-02" db="EMBL/GenBank/DDBJ databases">
        <title>Deep-cultivation of Planctomycetes and their phenomic and genomic characterization uncovers novel biology.</title>
        <authorList>
            <person name="Wiegand S."/>
            <person name="Jogler M."/>
            <person name="Boedeker C."/>
            <person name="Pinto D."/>
            <person name="Vollmers J."/>
            <person name="Rivas-Marin E."/>
            <person name="Kohn T."/>
            <person name="Peeters S.H."/>
            <person name="Heuer A."/>
            <person name="Rast P."/>
            <person name="Oberbeckmann S."/>
            <person name="Bunk B."/>
            <person name="Jeske O."/>
            <person name="Meyerdierks A."/>
            <person name="Storesund J.E."/>
            <person name="Kallscheuer N."/>
            <person name="Luecker S."/>
            <person name="Lage O.M."/>
            <person name="Pohl T."/>
            <person name="Merkel B.J."/>
            <person name="Hornburger P."/>
            <person name="Mueller R.-W."/>
            <person name="Bruemmer F."/>
            <person name="Labrenz M."/>
            <person name="Spormann A.M."/>
            <person name="Op den Camp H."/>
            <person name="Overmann J."/>
            <person name="Amann R."/>
            <person name="Jetten M.S.M."/>
            <person name="Mascher T."/>
            <person name="Medema M.H."/>
            <person name="Devos D.P."/>
            <person name="Kaster A.-K."/>
            <person name="Ovreas L."/>
            <person name="Rohde M."/>
            <person name="Galperin M.Y."/>
            <person name="Jogler C."/>
        </authorList>
    </citation>
    <scope>NUCLEOTIDE SEQUENCE [LARGE SCALE GENOMIC DNA]</scope>
    <source>
        <strain evidence="4 5">K22_7</strain>
    </source>
</reference>
<dbReference type="Gene3D" id="3.40.50.300">
    <property type="entry name" value="P-loop containing nucleotide triphosphate hydrolases"/>
    <property type="match status" value="2"/>
</dbReference>
<evidence type="ECO:0000313" key="4">
    <source>
        <dbReference type="EMBL" id="QDT04913.1"/>
    </source>
</evidence>
<keyword evidence="5" id="KW-1185">Reference proteome</keyword>
<feature type="compositionally biased region" description="Polar residues" evidence="2">
    <location>
        <begin position="1218"/>
        <end position="1228"/>
    </location>
</feature>
<organism evidence="4 5">
    <name type="scientific">Rubripirellula lacrimiformis</name>
    <dbReference type="NCBI Taxonomy" id="1930273"/>
    <lineage>
        <taxon>Bacteria</taxon>
        <taxon>Pseudomonadati</taxon>
        <taxon>Planctomycetota</taxon>
        <taxon>Planctomycetia</taxon>
        <taxon>Pirellulales</taxon>
        <taxon>Pirellulaceae</taxon>
        <taxon>Rubripirellula</taxon>
    </lineage>
</organism>
<evidence type="ECO:0000256" key="1">
    <source>
        <dbReference type="SAM" id="Coils"/>
    </source>
</evidence>
<dbReference type="RefSeq" id="WP_145170752.1">
    <property type="nucleotide sequence ID" value="NZ_CP036525.1"/>
</dbReference>
<dbReference type="AlphaFoldDB" id="A0A517NCR0"/>
<feature type="region of interest" description="Disordered" evidence="2">
    <location>
        <begin position="363"/>
        <end position="382"/>
    </location>
</feature>
<protein>
    <recommendedName>
        <fullName evidence="3">YhaN AAA domain-containing protein</fullName>
    </recommendedName>
</protein>